<dbReference type="EMBL" id="CP050063">
    <property type="protein sequence ID" value="QIP15175.1"/>
    <property type="molecule type" value="Genomic_DNA"/>
</dbReference>
<dbReference type="Gene3D" id="2.60.40.1120">
    <property type="entry name" value="Carboxypeptidase-like, regulatory domain"/>
    <property type="match status" value="1"/>
</dbReference>
<dbReference type="InterPro" id="IPR041700">
    <property type="entry name" value="OMP_b-brl_3"/>
</dbReference>
<dbReference type="SUPFAM" id="SSF56935">
    <property type="entry name" value="Porins"/>
    <property type="match status" value="1"/>
</dbReference>
<keyword evidence="3" id="KW-0998">Cell outer membrane</keyword>
<dbReference type="InterPro" id="IPR037066">
    <property type="entry name" value="Plug_dom_sf"/>
</dbReference>
<evidence type="ECO:0000259" key="4">
    <source>
        <dbReference type="Pfam" id="PF07715"/>
    </source>
</evidence>
<dbReference type="PANTHER" id="PTHR40980">
    <property type="entry name" value="PLUG DOMAIN-CONTAINING PROTEIN"/>
    <property type="match status" value="1"/>
</dbReference>
<evidence type="ECO:0000259" key="5">
    <source>
        <dbReference type="Pfam" id="PF14905"/>
    </source>
</evidence>
<organism evidence="6 7">
    <name type="scientific">Spirosoma aureum</name>
    <dbReference type="NCBI Taxonomy" id="2692134"/>
    <lineage>
        <taxon>Bacteria</taxon>
        <taxon>Pseudomonadati</taxon>
        <taxon>Bacteroidota</taxon>
        <taxon>Cytophagia</taxon>
        <taxon>Cytophagales</taxon>
        <taxon>Cytophagaceae</taxon>
        <taxon>Spirosoma</taxon>
    </lineage>
</organism>
<dbReference type="Pfam" id="PF07715">
    <property type="entry name" value="Plug"/>
    <property type="match status" value="1"/>
</dbReference>
<dbReference type="InterPro" id="IPR036942">
    <property type="entry name" value="Beta-barrel_TonB_sf"/>
</dbReference>
<feature type="domain" description="TonB-dependent receptor plug" evidence="4">
    <location>
        <begin position="148"/>
        <end position="228"/>
    </location>
</feature>
<dbReference type="GO" id="GO:0009279">
    <property type="term" value="C:cell outer membrane"/>
    <property type="evidence" value="ECO:0007669"/>
    <property type="project" value="UniProtKB-SubCell"/>
</dbReference>
<evidence type="ECO:0000256" key="3">
    <source>
        <dbReference type="ARBA" id="ARBA00023237"/>
    </source>
</evidence>
<proteinExistence type="predicted"/>
<protein>
    <submittedName>
        <fullName evidence="6">TonB-dependent receptor</fullName>
    </submittedName>
</protein>
<evidence type="ECO:0000256" key="1">
    <source>
        <dbReference type="ARBA" id="ARBA00004442"/>
    </source>
</evidence>
<dbReference type="Pfam" id="PF13620">
    <property type="entry name" value="CarboxypepD_reg"/>
    <property type="match status" value="1"/>
</dbReference>
<evidence type="ECO:0000256" key="2">
    <source>
        <dbReference type="ARBA" id="ARBA00023136"/>
    </source>
</evidence>
<dbReference type="RefSeq" id="WP_167212709.1">
    <property type="nucleotide sequence ID" value="NZ_CP050063.1"/>
</dbReference>
<feature type="domain" description="Outer membrane protein beta-barrel" evidence="5">
    <location>
        <begin position="387"/>
        <end position="785"/>
    </location>
</feature>
<comment type="subcellular location">
    <subcellularLocation>
        <location evidence="1">Cell outer membrane</location>
    </subcellularLocation>
</comment>
<evidence type="ECO:0000313" key="6">
    <source>
        <dbReference type="EMBL" id="QIP15175.1"/>
    </source>
</evidence>
<keyword evidence="6" id="KW-0675">Receptor</keyword>
<gene>
    <name evidence="6" type="ORF">G8759_22390</name>
</gene>
<dbReference type="Proteomes" id="UP000501802">
    <property type="component" value="Chromosome"/>
</dbReference>
<reference evidence="6 7" key="1">
    <citation type="submission" date="2020-03" db="EMBL/GenBank/DDBJ databases">
        <authorList>
            <person name="Kim M.K."/>
        </authorList>
    </citation>
    <scope>NUCLEOTIDE SEQUENCE [LARGE SCALE GENOMIC DNA]</scope>
    <source>
        <strain evidence="6 7">BT328</strain>
    </source>
</reference>
<dbReference type="Pfam" id="PF14905">
    <property type="entry name" value="OMP_b-brl_3"/>
    <property type="match status" value="1"/>
</dbReference>
<dbReference type="InterPro" id="IPR008969">
    <property type="entry name" value="CarboxyPept-like_regulatory"/>
</dbReference>
<evidence type="ECO:0000313" key="7">
    <source>
        <dbReference type="Proteomes" id="UP000501802"/>
    </source>
</evidence>
<dbReference type="Gene3D" id="2.170.130.10">
    <property type="entry name" value="TonB-dependent receptor, plug domain"/>
    <property type="match status" value="1"/>
</dbReference>
<dbReference type="Gene3D" id="2.40.170.20">
    <property type="entry name" value="TonB-dependent receptor, beta-barrel domain"/>
    <property type="match status" value="1"/>
</dbReference>
<name>A0A6G9ASB4_9BACT</name>
<dbReference type="SUPFAM" id="SSF49464">
    <property type="entry name" value="Carboxypeptidase regulatory domain-like"/>
    <property type="match status" value="1"/>
</dbReference>
<sequence>MKILTLLWVSILLLGLHVAVAQKNAGSYSIHGIIADSASHKPLIFMTVHLLKGSDLALKVDYSRADGSFSFTGLQAGTYSLAIQGVGYKTRKIPVELTDSVQKTVELGIVALPPDMMGLKEVVVAGTKQIVKQEIDRITYDLQADPESKVLSVLDMMRKVPLLSLDADNNILMKGNSDFKILINGKPSSMMERNYKDILRTMPASSIERIEVITSPPAKYDAEGLAGIINIITTKKLDNGYNGSVNVSERFPTGGPGLGGSVSAKLGKFGISAFGGANLNNNRTVRGGIQRITTGLQPTELLQEGTTESKSRTAYIGYEMSYEIDTLNLVSTQFNLNGNRSEGTMIQTSDLMSSAVHLQGYTLENTNTGKGNGVDASVNYQRSFRSDKNRLLTFSYRYLTYETKQNNDLSITNRENYTMPNYRQENDQRFSEQTLQVDYVHPGKRHQLEAGLKGILRDNNSDFQNSAADSVTHQYVIQPMLSNRFRNTQNVFGGYTTYQYTLKNWGVKAGLRIEQTVIDADFISVDSKVKRTYFNLIPSVSVNRKFKNNSALNLAYTQRIQRPGIYQLNPFVDRSNPNFERTGNPDLRPAVVNDIQVTFSGTGKIQLNTGLGFTFFRDLVFPVSVYDSTTTITRTSYGNTGTAKLPNLYVTINYPLTKQWNVSVNSRAAYGMVQGLVNGVLIKNEGLMYNVALSTNYKLPKEWRLTANLQMNGRGVNLQGTTNSMVSTSFSVNKDLIKDKVSIGGSISNPFRKYRENLASTFGPDFQQTNFRWDYFRSFTFSLNYKFGKLRESIIKNKRGIRNDDVQSGN</sequence>
<dbReference type="InterPro" id="IPR012910">
    <property type="entry name" value="Plug_dom"/>
</dbReference>
<dbReference type="PANTHER" id="PTHR40980:SF4">
    <property type="entry name" value="TONB-DEPENDENT RECEPTOR-LIKE BETA-BARREL DOMAIN-CONTAINING PROTEIN"/>
    <property type="match status" value="1"/>
</dbReference>
<keyword evidence="7" id="KW-1185">Reference proteome</keyword>
<dbReference type="KEGG" id="spib:G8759_22390"/>
<keyword evidence="2" id="KW-0472">Membrane</keyword>
<dbReference type="AlphaFoldDB" id="A0A6G9ASB4"/>
<accession>A0A6G9ASB4</accession>